<sequence length="258" mass="29381">MTMRLNDIFRLPEAALAGDKRIPKTMLVSQAALTKHEQKTLDKVKRVEHFATVQKSTTRIPSCVNDERDIQGIIFLRCEMAGDSEAYADVGKLLHKCFPNPTVIVFDGESHMCISASVTRKSLSEKGAVVVEDVQSTGRFAKEDRQYATFLDTLAFDELDQRDLLCYVKDITWNIQLSRSVPMLGFYPTCNEHDRGQLAELIDESNRLSKELRDIQIAGRDKDITLNEKAKLRMRGKEIKRKNDEIAEKIKEICDGRD</sequence>
<dbReference type="RefSeq" id="WP_240632957.1">
    <property type="nucleotide sequence ID" value="NZ_CP033905.1"/>
</dbReference>
<reference evidence="1" key="1">
    <citation type="journal article" date="2006" name="Antimicrob. Agents Chemother.">
        <title>Multiple genetic elements carry the tetracycline resistance gene tet(W) in the animal pathogen Arcanobacterium pyogenes.</title>
        <authorList>
            <person name="Billington S.J."/>
            <person name="Jost B.H."/>
        </authorList>
    </citation>
    <scope>NUCLEOTIDE SEQUENCE</scope>
    <source>
        <strain evidence="1">OX4</strain>
    </source>
</reference>
<evidence type="ECO:0000313" key="1">
    <source>
        <dbReference type="EMBL" id="ABF68770.1"/>
    </source>
</evidence>
<name>A0EVR9_9ACTO</name>
<gene>
    <name evidence="1" type="primary">orf258</name>
</gene>
<organism evidence="1">
    <name type="scientific">Trueperella pyogenes</name>
    <dbReference type="NCBI Taxonomy" id="1661"/>
    <lineage>
        <taxon>Bacteria</taxon>
        <taxon>Bacillati</taxon>
        <taxon>Actinomycetota</taxon>
        <taxon>Actinomycetes</taxon>
        <taxon>Actinomycetales</taxon>
        <taxon>Actinomycetaceae</taxon>
        <taxon>Trueperella</taxon>
    </lineage>
</organism>
<proteinExistence type="predicted"/>
<protein>
    <submittedName>
        <fullName evidence="1">Orf258</fullName>
    </submittedName>
</protein>
<accession>A0EVR9</accession>
<dbReference type="InterPro" id="IPR025503">
    <property type="entry name" value="DUF4391"/>
</dbReference>
<dbReference type="AlphaFoldDB" id="A0EVR9"/>
<dbReference type="Pfam" id="PF14335">
    <property type="entry name" value="DUF4391"/>
    <property type="match status" value="1"/>
</dbReference>
<dbReference type="EMBL" id="DQ517519">
    <property type="protein sequence ID" value="ABF68770.1"/>
    <property type="molecule type" value="Genomic_DNA"/>
</dbReference>